<dbReference type="InterPro" id="IPR003018">
    <property type="entry name" value="GAF"/>
</dbReference>
<feature type="domain" description="GGDEF" evidence="3">
    <location>
        <begin position="218"/>
        <end position="350"/>
    </location>
</feature>
<sequence>MPDNTDLGSAGYETLRLQALADYEILDTPKESAFDEITEVASIICEAPIAVVNFIDRDRQWFKSEKGLGMRETALDISICRYAILQRGLFIIPDTTRDPRFANNPLVTGDPHLRFYAGALLESRDGYPLGTLCVLDYRPRELSERQRFALQALANQVMAHMELMHAHREQVELVSQLEATRKELSKLATTDPLTGLLNRRAFEQRLDQEVSLIKRGAPPAALIMIDLDHFKTVNDTLGHQAGDEVLVRFSDLCREAFRQADVIGRWGGEEFVVLLPRSTVTEAQHAAKRLQELLTTTPMLENISPPPYITASAGICLLTGSSNMDECFKRADELLYQAKEQGRNRLVCEP</sequence>
<accession>A0ABV7B6S8</accession>
<dbReference type="InterPro" id="IPR029787">
    <property type="entry name" value="Nucleotide_cyclase"/>
</dbReference>
<organism evidence="4 5">
    <name type="scientific">Halomonas tibetensis</name>
    <dbReference type="NCBI Taxonomy" id="2259590"/>
    <lineage>
        <taxon>Bacteria</taxon>
        <taxon>Pseudomonadati</taxon>
        <taxon>Pseudomonadota</taxon>
        <taxon>Gammaproteobacteria</taxon>
        <taxon>Oceanospirillales</taxon>
        <taxon>Halomonadaceae</taxon>
        <taxon>Halomonas</taxon>
    </lineage>
</organism>
<dbReference type="RefSeq" id="WP_379759253.1">
    <property type="nucleotide sequence ID" value="NZ_JBHRSQ010000014.1"/>
</dbReference>
<evidence type="ECO:0000259" key="3">
    <source>
        <dbReference type="PROSITE" id="PS50887"/>
    </source>
</evidence>
<proteinExistence type="predicted"/>
<dbReference type="PROSITE" id="PS50887">
    <property type="entry name" value="GGDEF"/>
    <property type="match status" value="1"/>
</dbReference>
<dbReference type="InterPro" id="IPR000160">
    <property type="entry name" value="GGDEF_dom"/>
</dbReference>
<gene>
    <name evidence="4" type="ORF">ACFODV_11330</name>
</gene>
<dbReference type="PANTHER" id="PTHR45138">
    <property type="entry name" value="REGULATORY COMPONENTS OF SENSORY TRANSDUCTION SYSTEM"/>
    <property type="match status" value="1"/>
</dbReference>
<name>A0ABV7B6S8_9GAMM</name>
<dbReference type="InterPro" id="IPR029016">
    <property type="entry name" value="GAF-like_dom_sf"/>
</dbReference>
<dbReference type="SMART" id="SM00065">
    <property type="entry name" value="GAF"/>
    <property type="match status" value="1"/>
</dbReference>
<dbReference type="Pfam" id="PF00990">
    <property type="entry name" value="GGDEF"/>
    <property type="match status" value="1"/>
</dbReference>
<dbReference type="EC" id="2.7.7.65" evidence="1"/>
<dbReference type="InterPro" id="IPR050469">
    <property type="entry name" value="Diguanylate_Cyclase"/>
</dbReference>
<evidence type="ECO:0000256" key="1">
    <source>
        <dbReference type="ARBA" id="ARBA00012528"/>
    </source>
</evidence>
<comment type="catalytic activity">
    <reaction evidence="2">
        <text>2 GTP = 3',3'-c-di-GMP + 2 diphosphate</text>
        <dbReference type="Rhea" id="RHEA:24898"/>
        <dbReference type="ChEBI" id="CHEBI:33019"/>
        <dbReference type="ChEBI" id="CHEBI:37565"/>
        <dbReference type="ChEBI" id="CHEBI:58805"/>
        <dbReference type="EC" id="2.7.7.65"/>
    </reaction>
</comment>
<reference evidence="5" key="1">
    <citation type="journal article" date="2019" name="Int. J. Syst. Evol. Microbiol.">
        <title>The Global Catalogue of Microorganisms (GCM) 10K type strain sequencing project: providing services to taxonomists for standard genome sequencing and annotation.</title>
        <authorList>
            <consortium name="The Broad Institute Genomics Platform"/>
            <consortium name="The Broad Institute Genome Sequencing Center for Infectious Disease"/>
            <person name="Wu L."/>
            <person name="Ma J."/>
        </authorList>
    </citation>
    <scope>NUCLEOTIDE SEQUENCE [LARGE SCALE GENOMIC DNA]</scope>
    <source>
        <strain evidence="5">KCTC 52660</strain>
    </source>
</reference>
<evidence type="ECO:0000313" key="4">
    <source>
        <dbReference type="EMBL" id="MFC2992626.1"/>
    </source>
</evidence>
<dbReference type="SUPFAM" id="SSF55073">
    <property type="entry name" value="Nucleotide cyclase"/>
    <property type="match status" value="1"/>
</dbReference>
<dbReference type="EMBL" id="JBHRSQ010000014">
    <property type="protein sequence ID" value="MFC2992626.1"/>
    <property type="molecule type" value="Genomic_DNA"/>
</dbReference>
<dbReference type="InterPro" id="IPR043128">
    <property type="entry name" value="Rev_trsase/Diguanyl_cyclase"/>
</dbReference>
<protein>
    <recommendedName>
        <fullName evidence="1">diguanylate cyclase</fullName>
        <ecNumber evidence="1">2.7.7.65</ecNumber>
    </recommendedName>
</protein>
<keyword evidence="5" id="KW-1185">Reference proteome</keyword>
<dbReference type="NCBIfam" id="TIGR00254">
    <property type="entry name" value="GGDEF"/>
    <property type="match status" value="1"/>
</dbReference>
<dbReference type="CDD" id="cd01949">
    <property type="entry name" value="GGDEF"/>
    <property type="match status" value="1"/>
</dbReference>
<dbReference type="Proteomes" id="UP001595386">
    <property type="component" value="Unassembled WGS sequence"/>
</dbReference>
<dbReference type="Gene3D" id="3.30.70.270">
    <property type="match status" value="1"/>
</dbReference>
<dbReference type="SUPFAM" id="SSF55781">
    <property type="entry name" value="GAF domain-like"/>
    <property type="match status" value="1"/>
</dbReference>
<comment type="caution">
    <text evidence="4">The sequence shown here is derived from an EMBL/GenBank/DDBJ whole genome shotgun (WGS) entry which is preliminary data.</text>
</comment>
<dbReference type="PANTHER" id="PTHR45138:SF9">
    <property type="entry name" value="DIGUANYLATE CYCLASE DGCM-RELATED"/>
    <property type="match status" value="1"/>
</dbReference>
<evidence type="ECO:0000313" key="5">
    <source>
        <dbReference type="Proteomes" id="UP001595386"/>
    </source>
</evidence>
<dbReference type="SMART" id="SM00267">
    <property type="entry name" value="GGDEF"/>
    <property type="match status" value="1"/>
</dbReference>
<dbReference type="Gene3D" id="3.30.450.40">
    <property type="match status" value="1"/>
</dbReference>
<evidence type="ECO:0000256" key="2">
    <source>
        <dbReference type="ARBA" id="ARBA00034247"/>
    </source>
</evidence>
<dbReference type="Pfam" id="PF01590">
    <property type="entry name" value="GAF"/>
    <property type="match status" value="1"/>
</dbReference>